<accession>A0AA45L839</accession>
<protein>
    <submittedName>
        <fullName evidence="2">Uncharacterized protein</fullName>
    </submittedName>
</protein>
<dbReference type="EMBL" id="CP073249">
    <property type="protein sequence ID" value="QUF04808.1"/>
    <property type="molecule type" value="Genomic_DNA"/>
</dbReference>
<feature type="compositionally biased region" description="Gly residues" evidence="1">
    <location>
        <begin position="126"/>
        <end position="137"/>
    </location>
</feature>
<evidence type="ECO:0000313" key="3">
    <source>
        <dbReference type="Proteomes" id="UP000677152"/>
    </source>
</evidence>
<dbReference type="Proteomes" id="UP000677152">
    <property type="component" value="Chromosome"/>
</dbReference>
<feature type="region of interest" description="Disordered" evidence="1">
    <location>
        <begin position="105"/>
        <end position="168"/>
    </location>
</feature>
<dbReference type="AlphaFoldDB" id="A0AA45L839"/>
<proteinExistence type="predicted"/>
<reference evidence="2" key="1">
    <citation type="submission" date="2021-04" db="EMBL/GenBank/DDBJ databases">
        <title>Genomic sequence of Actinosynnema pretiosum subsp. pretiosum ATCC 31280 (C-14919).</title>
        <authorList>
            <person name="Bai L."/>
            <person name="Wang X."/>
            <person name="Xiao Y."/>
        </authorList>
    </citation>
    <scope>NUCLEOTIDE SEQUENCE</scope>
    <source>
        <strain evidence="2">ATCC 31280</strain>
    </source>
</reference>
<organism evidence="2 3">
    <name type="scientific">Actinosynnema pretiosum subsp. pretiosum</name>
    <dbReference type="NCBI Taxonomy" id="103721"/>
    <lineage>
        <taxon>Bacteria</taxon>
        <taxon>Bacillati</taxon>
        <taxon>Actinomycetota</taxon>
        <taxon>Actinomycetes</taxon>
        <taxon>Pseudonocardiales</taxon>
        <taxon>Pseudonocardiaceae</taxon>
        <taxon>Actinosynnema</taxon>
    </lineage>
</organism>
<evidence type="ECO:0000256" key="1">
    <source>
        <dbReference type="SAM" id="MobiDB-lite"/>
    </source>
</evidence>
<gene>
    <name evidence="2" type="ORF">KCV87_01320</name>
</gene>
<feature type="region of interest" description="Disordered" evidence="1">
    <location>
        <begin position="184"/>
        <end position="203"/>
    </location>
</feature>
<feature type="compositionally biased region" description="Low complexity" evidence="1">
    <location>
        <begin position="138"/>
        <end position="159"/>
    </location>
</feature>
<sequence>MTLEHAGSHYGVQYVYNVDAELWQVELCEAMPVPKADRHLLGAAFATAIVSDADPRHEAVVRFEAGVREAIPFAVLSWYLEAVTAEVERCRAVLAEQGVRRAIPRQDHVGGRRVGAGKSAGRSGAPKGGTGKAGSGHSGSVKSSGTGAGAPAADTGKTGDSAPAEQMTGVELVSAAKAGIDAAKAGAGTSGGADAGRPGAHVR</sequence>
<name>A0AA45L839_9PSEU</name>
<evidence type="ECO:0000313" key="2">
    <source>
        <dbReference type="EMBL" id="QUF04808.1"/>
    </source>
</evidence>